<dbReference type="AlphaFoldDB" id="A0A8J3YIC3"/>
<dbReference type="RefSeq" id="WP_203898081.1">
    <property type="nucleotide sequence ID" value="NZ_BOPF01000004.1"/>
</dbReference>
<dbReference type="InterPro" id="IPR004090">
    <property type="entry name" value="Chemotax_Me-accpt_rcpt"/>
</dbReference>
<organism evidence="10 11">
    <name type="scientific">Virgisporangium aliadipatigenens</name>
    <dbReference type="NCBI Taxonomy" id="741659"/>
    <lineage>
        <taxon>Bacteria</taxon>
        <taxon>Bacillati</taxon>
        <taxon>Actinomycetota</taxon>
        <taxon>Actinomycetes</taxon>
        <taxon>Micromonosporales</taxon>
        <taxon>Micromonosporaceae</taxon>
        <taxon>Virgisporangium</taxon>
    </lineage>
</organism>
<evidence type="ECO:0000259" key="8">
    <source>
        <dbReference type="PROSITE" id="PS50111"/>
    </source>
</evidence>
<keyword evidence="1 7" id="KW-0812">Transmembrane</keyword>
<accession>A0A8J3YIC3</accession>
<dbReference type="Pfam" id="PF00015">
    <property type="entry name" value="MCPsignal"/>
    <property type="match status" value="1"/>
</dbReference>
<evidence type="ECO:0000256" key="6">
    <source>
        <dbReference type="SAM" id="Coils"/>
    </source>
</evidence>
<keyword evidence="7" id="KW-0472">Membrane</keyword>
<dbReference type="EMBL" id="BOPF01000004">
    <property type="protein sequence ID" value="GIJ44505.1"/>
    <property type="molecule type" value="Genomic_DNA"/>
</dbReference>
<comment type="caution">
    <text evidence="10">The sequence shown here is derived from an EMBL/GenBank/DDBJ whole genome shotgun (WGS) entry which is preliminary data.</text>
</comment>
<dbReference type="SMART" id="SM00283">
    <property type="entry name" value="MA"/>
    <property type="match status" value="1"/>
</dbReference>
<dbReference type="CDD" id="cd06225">
    <property type="entry name" value="HAMP"/>
    <property type="match status" value="1"/>
</dbReference>
<dbReference type="Pfam" id="PF00672">
    <property type="entry name" value="HAMP"/>
    <property type="match status" value="1"/>
</dbReference>
<dbReference type="InterPro" id="IPR004089">
    <property type="entry name" value="MCPsignal_dom"/>
</dbReference>
<evidence type="ECO:0000256" key="3">
    <source>
        <dbReference type="ARBA" id="ARBA00023224"/>
    </source>
</evidence>
<dbReference type="PROSITE" id="PS50111">
    <property type="entry name" value="CHEMOTAXIS_TRANSDUC_2"/>
    <property type="match status" value="1"/>
</dbReference>
<dbReference type="Proteomes" id="UP000619260">
    <property type="component" value="Unassembled WGS sequence"/>
</dbReference>
<gene>
    <name evidence="10" type="ORF">Val02_13910</name>
</gene>
<evidence type="ECO:0000259" key="9">
    <source>
        <dbReference type="PROSITE" id="PS50885"/>
    </source>
</evidence>
<dbReference type="InterPro" id="IPR003660">
    <property type="entry name" value="HAMP_dom"/>
</dbReference>
<feature type="domain" description="HAMP" evidence="9">
    <location>
        <begin position="211"/>
        <end position="263"/>
    </location>
</feature>
<keyword evidence="3 5" id="KW-0807">Transducer</keyword>
<dbReference type="GO" id="GO:0006935">
    <property type="term" value="P:chemotaxis"/>
    <property type="evidence" value="ECO:0007669"/>
    <property type="project" value="InterPro"/>
</dbReference>
<evidence type="ECO:0000256" key="2">
    <source>
        <dbReference type="ARBA" id="ARBA00022989"/>
    </source>
</evidence>
<dbReference type="GO" id="GO:0007165">
    <property type="term" value="P:signal transduction"/>
    <property type="evidence" value="ECO:0007669"/>
    <property type="project" value="UniProtKB-KW"/>
</dbReference>
<dbReference type="Gene3D" id="1.10.287.950">
    <property type="entry name" value="Methyl-accepting chemotaxis protein"/>
    <property type="match status" value="1"/>
</dbReference>
<protein>
    <submittedName>
        <fullName evidence="10">Methyl-accepting chemotaxis protein</fullName>
    </submittedName>
</protein>
<reference evidence="10" key="1">
    <citation type="submission" date="2021-01" db="EMBL/GenBank/DDBJ databases">
        <title>Whole genome shotgun sequence of Virgisporangium aliadipatigenens NBRC 105644.</title>
        <authorList>
            <person name="Komaki H."/>
            <person name="Tamura T."/>
        </authorList>
    </citation>
    <scope>NUCLEOTIDE SEQUENCE</scope>
    <source>
        <strain evidence="10">NBRC 105644</strain>
    </source>
</reference>
<evidence type="ECO:0000313" key="10">
    <source>
        <dbReference type="EMBL" id="GIJ44505.1"/>
    </source>
</evidence>
<dbReference type="SMART" id="SM00304">
    <property type="entry name" value="HAMP"/>
    <property type="match status" value="1"/>
</dbReference>
<comment type="similarity">
    <text evidence="4">Belongs to the methyl-accepting chemotaxis (MCP) protein family.</text>
</comment>
<feature type="transmembrane region" description="Helical" evidence="7">
    <location>
        <begin position="190"/>
        <end position="214"/>
    </location>
</feature>
<keyword evidence="11" id="KW-1185">Reference proteome</keyword>
<evidence type="ECO:0000256" key="7">
    <source>
        <dbReference type="SAM" id="Phobius"/>
    </source>
</evidence>
<dbReference type="SUPFAM" id="SSF58104">
    <property type="entry name" value="Methyl-accepting chemotaxis protein (MCP) signaling domain"/>
    <property type="match status" value="1"/>
</dbReference>
<dbReference type="Pfam" id="PF12729">
    <property type="entry name" value="4HB_MCP_1"/>
    <property type="match status" value="1"/>
</dbReference>
<evidence type="ECO:0000256" key="4">
    <source>
        <dbReference type="ARBA" id="ARBA00029447"/>
    </source>
</evidence>
<feature type="coiled-coil region" evidence="6">
    <location>
        <begin position="135"/>
        <end position="162"/>
    </location>
</feature>
<dbReference type="PRINTS" id="PR00260">
    <property type="entry name" value="CHEMTRNSDUCR"/>
</dbReference>
<sequence length="526" mass="55004">MARWRNMGVLTKLLLVVSIAGLAMIAIGAVGVIQLRSVADASDDIATNRVRQALNVHAARAALLQEDSAVLGYADLQDDVSKRQAEEDIKESDTAFDEFWNDYKKQSRGRVGTHQLIDSAVAFYRDSRDTKILPAAKAADRAKLQEARVQQAQALLMATENLDRIASLENEGVVAGSRDIRTAEQNSTTILLAVLIGGLIAASAIALLIARAIVKPVLKVKAALDAMAGGDLTATVEVHGTDEIGRMAAGYEKARDAMRDTVVAIRMAADDVSVASDQVLRSESRIGESTAAAAEQVNHVVSGANLVSNRVQTLAAGAEETSAAMHSISDAAHRAAQVATEAVTVVENTTETVTELGDSSAQIGEVVKVITAIAAQTNLLALNATIEAARAGELGRGFAVVAGEVKDLASETAAATEDIAKRVAAIQTSSVGAVRAISDISRIIDEINSQQVTIATAVEEQSATTNEMSRNVVEAATGTSEITDAIGHLASSVHAADSDGQAARATANDLMVTAQVLRDAVQRFKA</sequence>
<dbReference type="PANTHER" id="PTHR32089">
    <property type="entry name" value="METHYL-ACCEPTING CHEMOTAXIS PROTEIN MCPB"/>
    <property type="match status" value="1"/>
</dbReference>
<keyword evidence="2 7" id="KW-1133">Transmembrane helix</keyword>
<evidence type="ECO:0000256" key="1">
    <source>
        <dbReference type="ARBA" id="ARBA00022692"/>
    </source>
</evidence>
<evidence type="ECO:0000313" key="11">
    <source>
        <dbReference type="Proteomes" id="UP000619260"/>
    </source>
</evidence>
<name>A0A8J3YIC3_9ACTN</name>
<dbReference type="InterPro" id="IPR024478">
    <property type="entry name" value="HlyB_4HB_MCP"/>
</dbReference>
<evidence type="ECO:0000256" key="5">
    <source>
        <dbReference type="PROSITE-ProRule" id="PRU00284"/>
    </source>
</evidence>
<dbReference type="PROSITE" id="PS50885">
    <property type="entry name" value="HAMP"/>
    <property type="match status" value="1"/>
</dbReference>
<proteinExistence type="inferred from homology"/>
<dbReference type="GO" id="GO:0016020">
    <property type="term" value="C:membrane"/>
    <property type="evidence" value="ECO:0007669"/>
    <property type="project" value="InterPro"/>
</dbReference>
<keyword evidence="6" id="KW-0175">Coiled coil</keyword>
<feature type="domain" description="Methyl-accepting transducer" evidence="8">
    <location>
        <begin position="268"/>
        <end position="497"/>
    </location>
</feature>
<dbReference type="GO" id="GO:0004888">
    <property type="term" value="F:transmembrane signaling receptor activity"/>
    <property type="evidence" value="ECO:0007669"/>
    <property type="project" value="InterPro"/>
</dbReference>
<dbReference type="PANTHER" id="PTHR32089:SF112">
    <property type="entry name" value="LYSOZYME-LIKE PROTEIN-RELATED"/>
    <property type="match status" value="1"/>
</dbReference>